<evidence type="ECO:0000313" key="7">
    <source>
        <dbReference type="Proteomes" id="UP000282818"/>
    </source>
</evidence>
<dbReference type="Gene3D" id="3.40.800.10">
    <property type="entry name" value="Ureohydrolase domain"/>
    <property type="match status" value="1"/>
</dbReference>
<dbReference type="InterPro" id="IPR006035">
    <property type="entry name" value="Ureohydrolase"/>
</dbReference>
<proteinExistence type="inferred from homology"/>
<comment type="cofactor">
    <cofactor evidence="4">
        <name>Mn(2+)</name>
        <dbReference type="ChEBI" id="CHEBI:29035"/>
    </cofactor>
    <text evidence="4">Binds 2 manganese ions per subunit.</text>
</comment>
<dbReference type="Pfam" id="PF00491">
    <property type="entry name" value="Arginase"/>
    <property type="match status" value="1"/>
</dbReference>
<feature type="binding site" evidence="4">
    <location>
        <position position="199"/>
    </location>
    <ligand>
        <name>Mn(2+)</name>
        <dbReference type="ChEBI" id="CHEBI:29035"/>
        <label>1</label>
    </ligand>
</feature>
<dbReference type="GO" id="GO:0046872">
    <property type="term" value="F:metal ion binding"/>
    <property type="evidence" value="ECO:0007669"/>
    <property type="project" value="UniProtKB-KW"/>
</dbReference>
<feature type="binding site" evidence="4">
    <location>
        <position position="118"/>
    </location>
    <ligand>
        <name>Mn(2+)</name>
        <dbReference type="ChEBI" id="CHEBI:29035"/>
        <label>1</label>
    </ligand>
</feature>
<organism evidence="6 7">
    <name type="scientific">Neptunomonas marina</name>
    <dbReference type="NCBI Taxonomy" id="1815562"/>
    <lineage>
        <taxon>Bacteria</taxon>
        <taxon>Pseudomonadati</taxon>
        <taxon>Pseudomonadota</taxon>
        <taxon>Gammaproteobacteria</taxon>
        <taxon>Oceanospirillales</taxon>
        <taxon>Oceanospirillaceae</taxon>
        <taxon>Neptunomonas</taxon>
    </lineage>
</organism>
<dbReference type="Proteomes" id="UP000282818">
    <property type="component" value="Unassembled WGS sequence"/>
</dbReference>
<dbReference type="AlphaFoldDB" id="A0A437Q6T7"/>
<dbReference type="PROSITE" id="PS01053">
    <property type="entry name" value="ARGINASE_1"/>
    <property type="match status" value="1"/>
</dbReference>
<dbReference type="PROSITE" id="PS51409">
    <property type="entry name" value="ARGINASE_2"/>
    <property type="match status" value="1"/>
</dbReference>
<keyword evidence="3 5" id="KW-0378">Hydrolase</keyword>
<dbReference type="EMBL" id="SACQ01000005">
    <property type="protein sequence ID" value="RVU30218.1"/>
    <property type="molecule type" value="Genomic_DNA"/>
</dbReference>
<evidence type="ECO:0000256" key="5">
    <source>
        <dbReference type="RuleBase" id="RU003684"/>
    </source>
</evidence>
<dbReference type="CDD" id="cd11593">
    <property type="entry name" value="Agmatinase-like_2"/>
    <property type="match status" value="1"/>
</dbReference>
<sequence length="271" mass="29584">MKYQGVSALGVPLDFNSSHLRGPAEAPPIIRRVLNNGSANLTSELGLNIGRDSRLQTLDDLCWQNEAAAFDAISQAAHDCYAQGRKLLTLGGDHSISYPLIKGLQAAGHQNITILHFDAHPDLYDELLGNRYSHACPFARIMEAGLADRLIQVGIRTLNQHQREQAERFGVEIHDMPSLVSGLPQLDIQGPVYISIDLDALDPAFAPGVSHHEPGGLSVRDILSLLQQLKGPVIGADLVEYNPRRDLNEMTAMVCAKLYKELAGLLLRDCA</sequence>
<dbReference type="PANTHER" id="PTHR11358">
    <property type="entry name" value="ARGINASE/AGMATINASE"/>
    <property type="match status" value="1"/>
</dbReference>
<accession>A0A437Q6T7</accession>
<comment type="caution">
    <text evidence="6">The sequence shown here is derived from an EMBL/GenBank/DDBJ whole genome shotgun (WGS) entry which is preliminary data.</text>
</comment>
<reference evidence="6 7" key="1">
    <citation type="submission" date="2019-01" db="EMBL/GenBank/DDBJ databases">
        <authorList>
            <person name="Chen W.-M."/>
        </authorList>
    </citation>
    <scope>NUCLEOTIDE SEQUENCE [LARGE SCALE GENOMIC DNA]</scope>
    <source>
        <strain evidence="6 7">HPM-16</strain>
    </source>
</reference>
<dbReference type="PANTHER" id="PTHR11358:SF26">
    <property type="entry name" value="GUANIDINO ACID HYDROLASE, MITOCHONDRIAL"/>
    <property type="match status" value="1"/>
</dbReference>
<evidence type="ECO:0000256" key="4">
    <source>
        <dbReference type="PIRSR" id="PIRSR036979-1"/>
    </source>
</evidence>
<feature type="binding site" evidence="4">
    <location>
        <position position="122"/>
    </location>
    <ligand>
        <name>Mn(2+)</name>
        <dbReference type="ChEBI" id="CHEBI:29035"/>
        <label>1</label>
    </ligand>
</feature>
<comment type="similarity">
    <text evidence="1">Belongs to the arginase family. Agmatinase subfamily.</text>
</comment>
<evidence type="ECO:0000313" key="6">
    <source>
        <dbReference type="EMBL" id="RVU30218.1"/>
    </source>
</evidence>
<evidence type="ECO:0000256" key="3">
    <source>
        <dbReference type="ARBA" id="ARBA00022801"/>
    </source>
</evidence>
<dbReference type="GO" id="GO:0033389">
    <property type="term" value="P:putrescine biosynthetic process from arginine, via agmatine"/>
    <property type="evidence" value="ECO:0007669"/>
    <property type="project" value="TreeGrafter"/>
</dbReference>
<feature type="binding site" evidence="4">
    <location>
        <position position="94"/>
    </location>
    <ligand>
        <name>Mn(2+)</name>
        <dbReference type="ChEBI" id="CHEBI:29035"/>
        <label>1</label>
    </ligand>
</feature>
<feature type="binding site" evidence="4">
    <location>
        <position position="120"/>
    </location>
    <ligand>
        <name>Mn(2+)</name>
        <dbReference type="ChEBI" id="CHEBI:29035"/>
        <label>1</label>
    </ligand>
</feature>
<feature type="binding site" evidence="4">
    <location>
        <position position="197"/>
    </location>
    <ligand>
        <name>Mn(2+)</name>
        <dbReference type="ChEBI" id="CHEBI:29035"/>
        <label>1</label>
    </ligand>
</feature>
<protein>
    <submittedName>
        <fullName evidence="6">Agmatinase family protein</fullName>
    </submittedName>
</protein>
<name>A0A437Q6T7_9GAMM</name>
<gene>
    <name evidence="6" type="ORF">EOE65_11210</name>
</gene>
<dbReference type="SUPFAM" id="SSF52768">
    <property type="entry name" value="Arginase/deacetylase"/>
    <property type="match status" value="1"/>
</dbReference>
<dbReference type="InterPro" id="IPR023696">
    <property type="entry name" value="Ureohydrolase_dom_sf"/>
</dbReference>
<dbReference type="PIRSF" id="PIRSF036979">
    <property type="entry name" value="Arginase"/>
    <property type="match status" value="1"/>
</dbReference>
<dbReference type="InterPro" id="IPR020855">
    <property type="entry name" value="Ureohydrolase_Mn_BS"/>
</dbReference>
<evidence type="ECO:0000256" key="2">
    <source>
        <dbReference type="ARBA" id="ARBA00022723"/>
    </source>
</evidence>
<keyword evidence="4" id="KW-0464">Manganese</keyword>
<evidence type="ECO:0000256" key="1">
    <source>
        <dbReference type="ARBA" id="ARBA00009227"/>
    </source>
</evidence>
<keyword evidence="7" id="KW-1185">Reference proteome</keyword>
<dbReference type="RefSeq" id="WP_127694414.1">
    <property type="nucleotide sequence ID" value="NZ_SACQ01000005.1"/>
</dbReference>
<dbReference type="GO" id="GO:0008783">
    <property type="term" value="F:agmatinase activity"/>
    <property type="evidence" value="ECO:0007669"/>
    <property type="project" value="TreeGrafter"/>
</dbReference>
<keyword evidence="2 4" id="KW-0479">Metal-binding</keyword>